<dbReference type="GO" id="GO:0003735">
    <property type="term" value="F:structural constituent of ribosome"/>
    <property type="evidence" value="ECO:0007669"/>
    <property type="project" value="InterPro"/>
</dbReference>
<dbReference type="AlphaFoldDB" id="A0A3B0XPQ4"/>
<dbReference type="Pfam" id="PF01197">
    <property type="entry name" value="Ribosomal_L31"/>
    <property type="match status" value="1"/>
</dbReference>
<dbReference type="PANTHER" id="PTHR33280">
    <property type="entry name" value="50S RIBOSOMAL PROTEIN L31, CHLOROPLASTIC"/>
    <property type="match status" value="1"/>
</dbReference>
<keyword evidence="3" id="KW-0694">RNA-binding</keyword>
<dbReference type="InterPro" id="IPR042105">
    <property type="entry name" value="Ribosomal_bL31_sf"/>
</dbReference>
<protein>
    <recommendedName>
        <fullName evidence="6">Large ribosomal subunit protein bL31</fullName>
    </recommendedName>
</protein>
<keyword evidence="2" id="KW-0699">rRNA-binding</keyword>
<evidence type="ECO:0000256" key="6">
    <source>
        <dbReference type="ARBA" id="ARBA00035687"/>
    </source>
</evidence>
<dbReference type="GO" id="GO:1990904">
    <property type="term" value="C:ribonucleoprotein complex"/>
    <property type="evidence" value="ECO:0007669"/>
    <property type="project" value="UniProtKB-KW"/>
</dbReference>
<sequence>MRPDIHPDYHDINVSCSCGNTFETRSTYKKEALSVEVCAKCHPFYTGKQKILDSAGQVEKFRKRFGGKK</sequence>
<dbReference type="NCBIfam" id="NF000612">
    <property type="entry name" value="PRK00019.1"/>
    <property type="match status" value="1"/>
</dbReference>
<dbReference type="PANTHER" id="PTHR33280:SF6">
    <property type="entry name" value="LARGE RIBOSOMAL SUBUNIT PROTEIN BL31A"/>
    <property type="match status" value="1"/>
</dbReference>
<dbReference type="GO" id="GO:0019843">
    <property type="term" value="F:rRNA binding"/>
    <property type="evidence" value="ECO:0007669"/>
    <property type="project" value="UniProtKB-KW"/>
</dbReference>
<dbReference type="NCBIfam" id="TIGR00105">
    <property type="entry name" value="L31"/>
    <property type="match status" value="1"/>
</dbReference>
<evidence type="ECO:0000256" key="3">
    <source>
        <dbReference type="ARBA" id="ARBA00022884"/>
    </source>
</evidence>
<dbReference type="GO" id="GO:0005840">
    <property type="term" value="C:ribosome"/>
    <property type="evidence" value="ECO:0007669"/>
    <property type="project" value="UniProtKB-KW"/>
</dbReference>
<dbReference type="SUPFAM" id="SSF143800">
    <property type="entry name" value="L28p-like"/>
    <property type="match status" value="1"/>
</dbReference>
<evidence type="ECO:0000256" key="2">
    <source>
        <dbReference type="ARBA" id="ARBA00022730"/>
    </source>
</evidence>
<dbReference type="InterPro" id="IPR034704">
    <property type="entry name" value="Ribosomal_bL28/bL31-like_sf"/>
</dbReference>
<reference evidence="7" key="1">
    <citation type="submission" date="2018-06" db="EMBL/GenBank/DDBJ databases">
        <authorList>
            <person name="Zhirakovskaya E."/>
        </authorList>
    </citation>
    <scope>NUCLEOTIDE SEQUENCE</scope>
</reference>
<keyword evidence="4 7" id="KW-0689">Ribosomal protein</keyword>
<keyword evidence="5" id="KW-0687">Ribonucleoprotein</keyword>
<dbReference type="EMBL" id="UOFJ01000122">
    <property type="protein sequence ID" value="VAW63869.1"/>
    <property type="molecule type" value="Genomic_DNA"/>
</dbReference>
<evidence type="ECO:0000313" key="7">
    <source>
        <dbReference type="EMBL" id="VAW63869.1"/>
    </source>
</evidence>
<dbReference type="PROSITE" id="PS01143">
    <property type="entry name" value="RIBOSOMAL_L31"/>
    <property type="match status" value="1"/>
</dbReference>
<dbReference type="InterPro" id="IPR027491">
    <property type="entry name" value="Ribosomal_bL31_A"/>
</dbReference>
<evidence type="ECO:0000256" key="4">
    <source>
        <dbReference type="ARBA" id="ARBA00022980"/>
    </source>
</evidence>
<organism evidence="7">
    <name type="scientific">hydrothermal vent metagenome</name>
    <dbReference type="NCBI Taxonomy" id="652676"/>
    <lineage>
        <taxon>unclassified sequences</taxon>
        <taxon>metagenomes</taxon>
        <taxon>ecological metagenomes</taxon>
    </lineage>
</organism>
<evidence type="ECO:0000256" key="5">
    <source>
        <dbReference type="ARBA" id="ARBA00023274"/>
    </source>
</evidence>
<evidence type="ECO:0000256" key="1">
    <source>
        <dbReference type="ARBA" id="ARBA00009296"/>
    </source>
</evidence>
<dbReference type="HAMAP" id="MF_00501">
    <property type="entry name" value="Ribosomal_bL31_1"/>
    <property type="match status" value="1"/>
</dbReference>
<dbReference type="NCBIfam" id="NF001809">
    <property type="entry name" value="PRK00528.1"/>
    <property type="match status" value="1"/>
</dbReference>
<accession>A0A3B0XPQ4</accession>
<dbReference type="GO" id="GO:0006412">
    <property type="term" value="P:translation"/>
    <property type="evidence" value="ECO:0007669"/>
    <property type="project" value="InterPro"/>
</dbReference>
<dbReference type="PRINTS" id="PR01249">
    <property type="entry name" value="RIBOSOMALL31"/>
</dbReference>
<proteinExistence type="inferred from homology"/>
<dbReference type="Gene3D" id="4.10.830.30">
    <property type="entry name" value="Ribosomal protein L31"/>
    <property type="match status" value="1"/>
</dbReference>
<name>A0A3B0XPQ4_9ZZZZ</name>
<comment type="similarity">
    <text evidence="1">Belongs to the bacterial ribosomal protein bL31 family. Type A subfamily.</text>
</comment>
<gene>
    <name evidence="7" type="ORF">MNBD_GAMMA10-667</name>
</gene>
<dbReference type="InterPro" id="IPR002150">
    <property type="entry name" value="Ribosomal_bL31"/>
</dbReference>